<evidence type="ECO:0000256" key="1">
    <source>
        <dbReference type="SAM" id="MobiDB-lite"/>
    </source>
</evidence>
<feature type="region of interest" description="Disordered" evidence="1">
    <location>
        <begin position="121"/>
        <end position="146"/>
    </location>
</feature>
<accession>G9MS51</accession>
<dbReference type="VEuPathDB" id="FungiDB:TRIVIDRAFT_222175"/>
<gene>
    <name evidence="2" type="ORF">TRIVIDRAFT_222175</name>
</gene>
<dbReference type="InParanoid" id="G9MS51"/>
<comment type="caution">
    <text evidence="2">The sequence shown here is derived from an EMBL/GenBank/DDBJ whole genome shotgun (WGS) entry which is preliminary data.</text>
</comment>
<dbReference type="EMBL" id="ABDF02000006">
    <property type="protein sequence ID" value="EHK22918.1"/>
    <property type="molecule type" value="Genomic_DNA"/>
</dbReference>
<name>G9MS51_HYPVG</name>
<evidence type="ECO:0000313" key="2">
    <source>
        <dbReference type="EMBL" id="EHK22918.1"/>
    </source>
</evidence>
<sequence length="188" mass="20594">MPDSQLNADRSSDVNELEQRPAKKSSRQLTATLKELFEQQKEIKAAVTELLLAKLPKDNKYARLSSELKSYNEAAHATGFINEEGELGNHTRKRRRLLIPQQTAANGEPNMVNFNAQQSMVEGSGAPTNPTVAESSAALHTSDKTSSTDDLFNDLLNFDHLGALISAPTSPQDPVSYRSFPEAMSHGL</sequence>
<keyword evidence="3" id="KW-1185">Reference proteome</keyword>
<dbReference type="RefSeq" id="XP_013957123.1">
    <property type="nucleotide sequence ID" value="XM_014101648.1"/>
</dbReference>
<feature type="region of interest" description="Disordered" evidence="1">
    <location>
        <begin position="167"/>
        <end position="188"/>
    </location>
</feature>
<dbReference type="GeneID" id="25791625"/>
<organism evidence="2 3">
    <name type="scientific">Hypocrea virens (strain Gv29-8 / FGSC 10586)</name>
    <name type="common">Gliocladium virens</name>
    <name type="synonym">Trichoderma virens</name>
    <dbReference type="NCBI Taxonomy" id="413071"/>
    <lineage>
        <taxon>Eukaryota</taxon>
        <taxon>Fungi</taxon>
        <taxon>Dikarya</taxon>
        <taxon>Ascomycota</taxon>
        <taxon>Pezizomycotina</taxon>
        <taxon>Sordariomycetes</taxon>
        <taxon>Hypocreomycetidae</taxon>
        <taxon>Hypocreales</taxon>
        <taxon>Hypocreaceae</taxon>
        <taxon>Trichoderma</taxon>
    </lineage>
</organism>
<dbReference type="AlphaFoldDB" id="G9MS51"/>
<feature type="compositionally biased region" description="Basic and acidic residues" evidence="1">
    <location>
        <begin position="10"/>
        <end position="21"/>
    </location>
</feature>
<dbReference type="HOGENOM" id="CLU_1441238_0_0_1"/>
<protein>
    <submittedName>
        <fullName evidence="2">Uncharacterized protein</fullName>
    </submittedName>
</protein>
<reference evidence="2 3" key="1">
    <citation type="journal article" date="2011" name="Genome Biol.">
        <title>Comparative genome sequence analysis underscores mycoparasitism as the ancestral life style of Trichoderma.</title>
        <authorList>
            <person name="Kubicek C.P."/>
            <person name="Herrera-Estrella A."/>
            <person name="Seidl-Seiboth V."/>
            <person name="Martinez D.A."/>
            <person name="Druzhinina I.S."/>
            <person name="Thon M."/>
            <person name="Zeilinger S."/>
            <person name="Casas-Flores S."/>
            <person name="Horwitz B.A."/>
            <person name="Mukherjee P.K."/>
            <person name="Mukherjee M."/>
            <person name="Kredics L."/>
            <person name="Alcaraz L.D."/>
            <person name="Aerts A."/>
            <person name="Antal Z."/>
            <person name="Atanasova L."/>
            <person name="Cervantes-Badillo M.G."/>
            <person name="Challacombe J."/>
            <person name="Chertkov O."/>
            <person name="McCluskey K."/>
            <person name="Coulpier F."/>
            <person name="Deshpande N."/>
            <person name="von Doehren H."/>
            <person name="Ebbole D.J."/>
            <person name="Esquivel-Naranjo E.U."/>
            <person name="Fekete E."/>
            <person name="Flipphi M."/>
            <person name="Glaser F."/>
            <person name="Gomez-Rodriguez E.Y."/>
            <person name="Gruber S."/>
            <person name="Han C."/>
            <person name="Henrissat B."/>
            <person name="Hermosa R."/>
            <person name="Hernandez-Onate M."/>
            <person name="Karaffa L."/>
            <person name="Kosti I."/>
            <person name="Le Crom S."/>
            <person name="Lindquist E."/>
            <person name="Lucas S."/>
            <person name="Luebeck M."/>
            <person name="Luebeck P.S."/>
            <person name="Margeot A."/>
            <person name="Metz B."/>
            <person name="Misra M."/>
            <person name="Nevalainen H."/>
            <person name="Omann M."/>
            <person name="Packer N."/>
            <person name="Perrone G."/>
            <person name="Uresti-Rivera E.E."/>
            <person name="Salamov A."/>
            <person name="Schmoll M."/>
            <person name="Seiboth B."/>
            <person name="Shapiro H."/>
            <person name="Sukno S."/>
            <person name="Tamayo-Ramos J.A."/>
            <person name="Tisch D."/>
            <person name="Wiest A."/>
            <person name="Wilkinson H.H."/>
            <person name="Zhang M."/>
            <person name="Coutinho P.M."/>
            <person name="Kenerley C.M."/>
            <person name="Monte E."/>
            <person name="Baker S.E."/>
            <person name="Grigoriev I.V."/>
        </authorList>
    </citation>
    <scope>NUCLEOTIDE SEQUENCE [LARGE SCALE GENOMIC DNA]</scope>
    <source>
        <strain evidence="3">Gv29-8 / FGSC 10586</strain>
    </source>
</reference>
<proteinExistence type="predicted"/>
<feature type="region of interest" description="Disordered" evidence="1">
    <location>
        <begin position="1"/>
        <end position="26"/>
    </location>
</feature>
<feature type="compositionally biased region" description="Polar residues" evidence="1">
    <location>
        <begin position="121"/>
        <end position="134"/>
    </location>
</feature>
<dbReference type="Proteomes" id="UP000007115">
    <property type="component" value="Unassembled WGS sequence"/>
</dbReference>
<evidence type="ECO:0000313" key="3">
    <source>
        <dbReference type="Proteomes" id="UP000007115"/>
    </source>
</evidence>